<dbReference type="EMBL" id="KV425558">
    <property type="protein sequence ID" value="KZT28407.1"/>
    <property type="molecule type" value="Genomic_DNA"/>
</dbReference>
<dbReference type="Proteomes" id="UP000076761">
    <property type="component" value="Unassembled WGS sequence"/>
</dbReference>
<sequence length="65" mass="6589">MFSTRILQVTLLMCAALAIAAPSPNPATTSCVPCPTKGPCPDICEVIPASNVSQGDPSSLTDALT</sequence>
<gene>
    <name evidence="2" type="ORF">NEOLEDRAFT_1129826</name>
</gene>
<evidence type="ECO:0000313" key="2">
    <source>
        <dbReference type="EMBL" id="KZT28407.1"/>
    </source>
</evidence>
<feature type="chain" id="PRO_5007867706" evidence="1">
    <location>
        <begin position="21"/>
        <end position="65"/>
    </location>
</feature>
<keyword evidence="3" id="KW-1185">Reference proteome</keyword>
<organism evidence="2 3">
    <name type="scientific">Neolentinus lepideus HHB14362 ss-1</name>
    <dbReference type="NCBI Taxonomy" id="1314782"/>
    <lineage>
        <taxon>Eukaryota</taxon>
        <taxon>Fungi</taxon>
        <taxon>Dikarya</taxon>
        <taxon>Basidiomycota</taxon>
        <taxon>Agaricomycotina</taxon>
        <taxon>Agaricomycetes</taxon>
        <taxon>Gloeophyllales</taxon>
        <taxon>Gloeophyllaceae</taxon>
        <taxon>Neolentinus</taxon>
    </lineage>
</organism>
<dbReference type="AlphaFoldDB" id="A0A165UML5"/>
<dbReference type="PROSITE" id="PS51257">
    <property type="entry name" value="PROKAR_LIPOPROTEIN"/>
    <property type="match status" value="1"/>
</dbReference>
<protein>
    <submittedName>
        <fullName evidence="2">Uncharacterized protein</fullName>
    </submittedName>
</protein>
<accession>A0A165UML5</accession>
<keyword evidence="1" id="KW-0732">Signal</keyword>
<reference evidence="2 3" key="1">
    <citation type="journal article" date="2016" name="Mol. Biol. Evol.">
        <title>Comparative Genomics of Early-Diverging Mushroom-Forming Fungi Provides Insights into the Origins of Lignocellulose Decay Capabilities.</title>
        <authorList>
            <person name="Nagy L.G."/>
            <person name="Riley R."/>
            <person name="Tritt A."/>
            <person name="Adam C."/>
            <person name="Daum C."/>
            <person name="Floudas D."/>
            <person name="Sun H."/>
            <person name="Yadav J.S."/>
            <person name="Pangilinan J."/>
            <person name="Larsson K.H."/>
            <person name="Matsuura K."/>
            <person name="Barry K."/>
            <person name="Labutti K."/>
            <person name="Kuo R."/>
            <person name="Ohm R.A."/>
            <person name="Bhattacharya S.S."/>
            <person name="Shirouzu T."/>
            <person name="Yoshinaga Y."/>
            <person name="Martin F.M."/>
            <person name="Grigoriev I.V."/>
            <person name="Hibbett D.S."/>
        </authorList>
    </citation>
    <scope>NUCLEOTIDE SEQUENCE [LARGE SCALE GENOMIC DNA]</scope>
    <source>
        <strain evidence="2 3">HHB14362 ss-1</strain>
    </source>
</reference>
<evidence type="ECO:0000313" key="3">
    <source>
        <dbReference type="Proteomes" id="UP000076761"/>
    </source>
</evidence>
<dbReference type="InParanoid" id="A0A165UML5"/>
<proteinExistence type="predicted"/>
<evidence type="ECO:0000256" key="1">
    <source>
        <dbReference type="SAM" id="SignalP"/>
    </source>
</evidence>
<feature type="signal peptide" evidence="1">
    <location>
        <begin position="1"/>
        <end position="20"/>
    </location>
</feature>
<name>A0A165UML5_9AGAM</name>